<comment type="caution">
    <text evidence="3">The sequence shown here is derived from an EMBL/GenBank/DDBJ whole genome shotgun (WGS) entry which is preliminary data.</text>
</comment>
<evidence type="ECO:0000313" key="3">
    <source>
        <dbReference type="EMBL" id="MBD2183797.1"/>
    </source>
</evidence>
<dbReference type="AlphaFoldDB" id="A0A926VHC2"/>
<evidence type="ECO:0000256" key="1">
    <source>
        <dbReference type="ARBA" id="ARBA00022737"/>
    </source>
</evidence>
<reference evidence="3" key="2">
    <citation type="submission" date="2020-08" db="EMBL/GenBank/DDBJ databases">
        <authorList>
            <person name="Chen M."/>
            <person name="Teng W."/>
            <person name="Zhao L."/>
            <person name="Hu C."/>
            <person name="Zhou Y."/>
            <person name="Han B."/>
            <person name="Song L."/>
            <person name="Shu W."/>
        </authorList>
    </citation>
    <scope>NUCLEOTIDE SEQUENCE</scope>
    <source>
        <strain evidence="3">FACHB-1375</strain>
    </source>
</reference>
<dbReference type="Pfam" id="PF00805">
    <property type="entry name" value="Pentapeptide"/>
    <property type="match status" value="5"/>
</dbReference>
<dbReference type="EMBL" id="JACJPW010000064">
    <property type="protein sequence ID" value="MBD2183797.1"/>
    <property type="molecule type" value="Genomic_DNA"/>
</dbReference>
<accession>A0A926VHC2</accession>
<protein>
    <submittedName>
        <fullName evidence="3">Pentapeptide repeat-containing protein</fullName>
    </submittedName>
</protein>
<keyword evidence="4" id="KW-1185">Reference proteome</keyword>
<dbReference type="RefSeq" id="WP_190468884.1">
    <property type="nucleotide sequence ID" value="NZ_JACJPW010000064.1"/>
</dbReference>
<organism evidence="3 4">
    <name type="scientific">Aerosakkonema funiforme FACHB-1375</name>
    <dbReference type="NCBI Taxonomy" id="2949571"/>
    <lineage>
        <taxon>Bacteria</taxon>
        <taxon>Bacillati</taxon>
        <taxon>Cyanobacteriota</taxon>
        <taxon>Cyanophyceae</taxon>
        <taxon>Oscillatoriophycideae</taxon>
        <taxon>Aerosakkonematales</taxon>
        <taxon>Aerosakkonemataceae</taxon>
        <taxon>Aerosakkonema</taxon>
    </lineage>
</organism>
<keyword evidence="1" id="KW-0677">Repeat</keyword>
<dbReference type="Proteomes" id="UP000641646">
    <property type="component" value="Unassembled WGS sequence"/>
</dbReference>
<reference evidence="3" key="1">
    <citation type="journal article" date="2015" name="ISME J.">
        <title>Draft Genome Sequence of Streptomyces incarnatus NRRL8089, which Produces the Nucleoside Antibiotic Sinefungin.</title>
        <authorList>
            <person name="Oshima K."/>
            <person name="Hattori M."/>
            <person name="Shimizu H."/>
            <person name="Fukuda K."/>
            <person name="Nemoto M."/>
            <person name="Inagaki K."/>
            <person name="Tamura T."/>
        </authorList>
    </citation>
    <scope>NUCLEOTIDE SEQUENCE</scope>
    <source>
        <strain evidence="3">FACHB-1375</strain>
    </source>
</reference>
<dbReference type="PANTHER" id="PTHR47485">
    <property type="entry name" value="THYLAKOID LUMENAL 17.4 KDA PROTEIN, CHLOROPLASTIC"/>
    <property type="match status" value="1"/>
</dbReference>
<name>A0A926VHC2_9CYAN</name>
<dbReference type="SUPFAM" id="SSF141571">
    <property type="entry name" value="Pentapeptide repeat-like"/>
    <property type="match status" value="2"/>
</dbReference>
<evidence type="ECO:0000256" key="2">
    <source>
        <dbReference type="SAM" id="MobiDB-lite"/>
    </source>
</evidence>
<dbReference type="Gene3D" id="2.160.20.80">
    <property type="entry name" value="E3 ubiquitin-protein ligase SopA"/>
    <property type="match status" value="2"/>
</dbReference>
<evidence type="ECO:0000313" key="4">
    <source>
        <dbReference type="Proteomes" id="UP000641646"/>
    </source>
</evidence>
<feature type="region of interest" description="Disordered" evidence="2">
    <location>
        <begin position="453"/>
        <end position="478"/>
    </location>
</feature>
<gene>
    <name evidence="3" type="ORF">H6G03_22480</name>
</gene>
<feature type="compositionally biased region" description="Pro residues" evidence="2">
    <location>
        <begin position="461"/>
        <end position="471"/>
    </location>
</feature>
<dbReference type="PANTHER" id="PTHR47485:SF1">
    <property type="entry name" value="THYLAKOID LUMENAL 17.4 KDA PROTEIN, CHLOROPLASTIC"/>
    <property type="match status" value="1"/>
</dbReference>
<dbReference type="InterPro" id="IPR001646">
    <property type="entry name" value="5peptide_repeat"/>
</dbReference>
<proteinExistence type="predicted"/>
<sequence>MQVQDFLARYKQGERDFAHIDLSGAILTGVNLQDLDLTGANLTGANLSWSFLSRSKLHGACFRQADLRHANLTGANLNQAILSGANLTKADLRLANLQEADLNWAVLEEADLSGADLQGAKLDQSNLERSKLNDTQLMRAELMEANLRRASLISANLTNANLREATLESANLREAILIRTNLTEANLTGVCLRSANLSQADLHRVVLTGADLSEASLHSADLSRANLAGAYLLKTSLRKAYLLRANLQDVLLLRADLSEANLRGASLRRADLSGAYLSDTTLSETDLSEAYLLESHLIRTNLERAQMTGVCIENWHIEDVDLTKVECRYVYTDFNHANKSPTQRYPVGRDLAPGELAEQYREDSSNIEIDFAEEPNWEVLIFTLAQMECESSELTLTVKSFESAAGQYVLRLASNRLVNAKILRSRLLQIYPEMLHRFLGRRHQILGLLGIVPRQEDGSPTPDPTQSPPSKAPLGKDKQVQIYQEVVRQIEAILMSQAPEQIVDSVQRLLDYLKRQGISTEEIQKKLIGQAIARRAKRDSTFQDNLLRWEKTASEAARTSAVGSAVRLAIALLWQQPQRP</sequence>